<feature type="signal peptide" evidence="8">
    <location>
        <begin position="1"/>
        <end position="26"/>
    </location>
</feature>
<evidence type="ECO:0000256" key="1">
    <source>
        <dbReference type="ARBA" id="ARBA00004442"/>
    </source>
</evidence>
<dbReference type="AlphaFoldDB" id="A0A084UA77"/>
<keyword evidence="4" id="KW-1134">Transmembrane beta strand</keyword>
<protein>
    <submittedName>
        <fullName evidence="9">Type I secretion outer membrane protein, TolC family</fullName>
    </submittedName>
</protein>
<dbReference type="Pfam" id="PF02321">
    <property type="entry name" value="OEP"/>
    <property type="match status" value="2"/>
</dbReference>
<dbReference type="Gene3D" id="1.20.1600.10">
    <property type="entry name" value="Outer membrane efflux proteins (OEP)"/>
    <property type="match status" value="1"/>
</dbReference>
<dbReference type="GO" id="GO:0009279">
    <property type="term" value="C:cell outer membrane"/>
    <property type="evidence" value="ECO:0007669"/>
    <property type="project" value="UniProtKB-SubCell"/>
</dbReference>
<dbReference type="eggNOG" id="COG1538">
    <property type="taxonomic scope" value="Bacteria"/>
</dbReference>
<dbReference type="SUPFAM" id="SSF56954">
    <property type="entry name" value="Outer membrane efflux proteins (OEP)"/>
    <property type="match status" value="1"/>
</dbReference>
<dbReference type="OrthoDB" id="9789368at2"/>
<gene>
    <name evidence="9" type="ORF">EL18_00885</name>
</gene>
<dbReference type="STRING" id="472175.EL18_00885"/>
<dbReference type="GO" id="GO:0015288">
    <property type="term" value="F:porin activity"/>
    <property type="evidence" value="ECO:0007669"/>
    <property type="project" value="TreeGrafter"/>
</dbReference>
<evidence type="ECO:0000313" key="10">
    <source>
        <dbReference type="Proteomes" id="UP000053675"/>
    </source>
</evidence>
<dbReference type="InterPro" id="IPR010130">
    <property type="entry name" value="T1SS_OMP_TolC"/>
</dbReference>
<comment type="caution">
    <text evidence="9">The sequence shown here is derived from an EMBL/GenBank/DDBJ whole genome shotgun (WGS) entry which is preliminary data.</text>
</comment>
<keyword evidence="3" id="KW-0813">Transport</keyword>
<evidence type="ECO:0000256" key="8">
    <source>
        <dbReference type="SAM" id="SignalP"/>
    </source>
</evidence>
<keyword evidence="7" id="KW-0998">Cell outer membrane</keyword>
<dbReference type="InterPro" id="IPR003423">
    <property type="entry name" value="OMP_efflux"/>
</dbReference>
<dbReference type="PANTHER" id="PTHR30026">
    <property type="entry name" value="OUTER MEMBRANE PROTEIN TOLC"/>
    <property type="match status" value="1"/>
</dbReference>
<dbReference type="PATRIC" id="fig|472175.3.peg.896"/>
<evidence type="ECO:0000256" key="5">
    <source>
        <dbReference type="ARBA" id="ARBA00022692"/>
    </source>
</evidence>
<dbReference type="InterPro" id="IPR051906">
    <property type="entry name" value="TolC-like"/>
</dbReference>
<evidence type="ECO:0000256" key="4">
    <source>
        <dbReference type="ARBA" id="ARBA00022452"/>
    </source>
</evidence>
<dbReference type="GO" id="GO:1990281">
    <property type="term" value="C:efflux pump complex"/>
    <property type="evidence" value="ECO:0007669"/>
    <property type="project" value="TreeGrafter"/>
</dbReference>
<comment type="subcellular location">
    <subcellularLocation>
        <location evidence="1">Cell outer membrane</location>
    </subcellularLocation>
</comment>
<dbReference type="PANTHER" id="PTHR30026:SF22">
    <property type="entry name" value="OUTER MEMBRANE EFFLUX PROTEIN"/>
    <property type="match status" value="1"/>
</dbReference>
<name>A0A084UA77_9HYPH</name>
<sequence length="453" mass="47924">MTFFRRRMIAALAVSVSMVMAMPAGAETLAGALAKAYQNNSTLNSERAGVRVTDEDVAIAKSGMRPRINGAANAGLASRGGVESRSLDVSISLNQPIFDGFQTRNNVASAESSVRAANAALANQEITTLLNAVNAYLDVIRDRQIAALRAQSLEFLQEQVRSARSRLDVGEGTRTDLAQAEARRQEALAQLTAARAQVAASEAVYRQVVGEAPGSLQQPSAISKLLPSGLNQAIAIALSEHPAIAARKHGVDAASFGVKVAEGAFLPQLSAQAQVKSEFLDTSPSASDGTTNSASLGLNLSVPIYQGGESSARVRKSKEQLGQARILVDVTTDEVRQAVTRAWTGYQAARESVAANRELVSAAQLALNGVIEERSVGQRTTLDVLNAQSDVIAARIGQVSAERDVVAASYAIVGAMGRLSATRLGLQVATYRPEEHYNAVKDKWYGLRTPDGR</sequence>
<evidence type="ECO:0000256" key="7">
    <source>
        <dbReference type="ARBA" id="ARBA00023237"/>
    </source>
</evidence>
<organism evidence="9 10">
    <name type="scientific">Nitratireductor basaltis</name>
    <dbReference type="NCBI Taxonomy" id="472175"/>
    <lineage>
        <taxon>Bacteria</taxon>
        <taxon>Pseudomonadati</taxon>
        <taxon>Pseudomonadota</taxon>
        <taxon>Alphaproteobacteria</taxon>
        <taxon>Hyphomicrobiales</taxon>
        <taxon>Phyllobacteriaceae</taxon>
        <taxon>Nitratireductor</taxon>
    </lineage>
</organism>
<dbReference type="Proteomes" id="UP000053675">
    <property type="component" value="Unassembled WGS sequence"/>
</dbReference>
<accession>A0A084UA77</accession>
<feature type="chain" id="PRO_5001783012" evidence="8">
    <location>
        <begin position="27"/>
        <end position="453"/>
    </location>
</feature>
<dbReference type="GO" id="GO:0015562">
    <property type="term" value="F:efflux transmembrane transporter activity"/>
    <property type="evidence" value="ECO:0007669"/>
    <property type="project" value="InterPro"/>
</dbReference>
<comment type="similarity">
    <text evidence="2">Belongs to the outer membrane factor (OMF) (TC 1.B.17) family.</text>
</comment>
<evidence type="ECO:0000256" key="2">
    <source>
        <dbReference type="ARBA" id="ARBA00007613"/>
    </source>
</evidence>
<keyword evidence="10" id="KW-1185">Reference proteome</keyword>
<reference evidence="9 10" key="1">
    <citation type="submission" date="2014-05" db="EMBL/GenBank/DDBJ databases">
        <title>Draft Genome Sequence of Nitratireductor basaltis Strain UMTGB225, A Marine Bacterium Isolated from Green Barrel Tunicate.</title>
        <authorList>
            <person name="Gan H.Y."/>
        </authorList>
    </citation>
    <scope>NUCLEOTIDE SEQUENCE [LARGE SCALE GENOMIC DNA]</scope>
    <source>
        <strain evidence="9 10">UMTGB225</strain>
    </source>
</reference>
<keyword evidence="8" id="KW-0732">Signal</keyword>
<keyword evidence="6" id="KW-0472">Membrane</keyword>
<evidence type="ECO:0000256" key="3">
    <source>
        <dbReference type="ARBA" id="ARBA00022448"/>
    </source>
</evidence>
<evidence type="ECO:0000256" key="6">
    <source>
        <dbReference type="ARBA" id="ARBA00023136"/>
    </source>
</evidence>
<dbReference type="EMBL" id="JMQM01000001">
    <property type="protein sequence ID" value="KFB09863.1"/>
    <property type="molecule type" value="Genomic_DNA"/>
</dbReference>
<evidence type="ECO:0000313" key="9">
    <source>
        <dbReference type="EMBL" id="KFB09863.1"/>
    </source>
</evidence>
<keyword evidence="5" id="KW-0812">Transmembrane</keyword>
<proteinExistence type="inferred from homology"/>
<dbReference type="NCBIfam" id="TIGR01844">
    <property type="entry name" value="type_I_sec_TolC"/>
    <property type="match status" value="1"/>
</dbReference>